<dbReference type="Proteomes" id="UP000237846">
    <property type="component" value="Unassembled WGS sequence"/>
</dbReference>
<feature type="domain" description="AB hydrolase-1" evidence="1">
    <location>
        <begin position="47"/>
        <end position="161"/>
    </location>
</feature>
<dbReference type="GO" id="GO:0016787">
    <property type="term" value="F:hydrolase activity"/>
    <property type="evidence" value="ECO:0007669"/>
    <property type="project" value="UniProtKB-KW"/>
</dbReference>
<dbReference type="InterPro" id="IPR000073">
    <property type="entry name" value="AB_hydrolase_1"/>
</dbReference>
<dbReference type="InterPro" id="IPR050266">
    <property type="entry name" value="AB_hydrolase_sf"/>
</dbReference>
<evidence type="ECO:0000313" key="3">
    <source>
        <dbReference type="Proteomes" id="UP000237846"/>
    </source>
</evidence>
<sequence>MRYSDWGERAPRWAGIRSESLHIDGADVHMLTADAAPEAPAGAPVHLLVHPMAGSATNWLDAIRPLTAHGRVIAPDLPGTIAGHTRAARGDAPRAGSNALFLRAFTDALGLDRVVVHGWSMGGLVALLFADLVPARVDGLVLVAPALPQPVPPADERFWNTAGRVLIAAGPPLARGLLRVTGRRLLDLKRDWYAGPEGRAPGGLDLLGGDPSRRSPETAALWSDELAGMSPRRLGDGVSALASAMSAMYVNRAPVHAVIGRLAAPTLLLWGDGDPLIERPLIDDLTARRPDWDLRVFASVGHLLPLEVPDDYAGAVAGWLADRTRAV</sequence>
<dbReference type="Gene3D" id="3.40.50.1820">
    <property type="entry name" value="alpha/beta hydrolase"/>
    <property type="match status" value="1"/>
</dbReference>
<dbReference type="AlphaFoldDB" id="A0A2T0Q5P4"/>
<dbReference type="InterPro" id="IPR029058">
    <property type="entry name" value="AB_hydrolase_fold"/>
</dbReference>
<gene>
    <name evidence="2" type="ORF">CLV72_104670</name>
</gene>
<reference evidence="2 3" key="1">
    <citation type="submission" date="2018-03" db="EMBL/GenBank/DDBJ databases">
        <title>Genomic Encyclopedia of Archaeal and Bacterial Type Strains, Phase II (KMG-II): from individual species to whole genera.</title>
        <authorList>
            <person name="Goeker M."/>
        </authorList>
    </citation>
    <scope>NUCLEOTIDE SEQUENCE [LARGE SCALE GENOMIC DNA]</scope>
    <source>
        <strain evidence="2 3">DSM 45601</strain>
    </source>
</reference>
<dbReference type="EMBL" id="PVZC01000004">
    <property type="protein sequence ID" value="PRX99090.1"/>
    <property type="molecule type" value="Genomic_DNA"/>
</dbReference>
<dbReference type="PANTHER" id="PTHR43798">
    <property type="entry name" value="MONOACYLGLYCEROL LIPASE"/>
    <property type="match status" value="1"/>
</dbReference>
<dbReference type="PANTHER" id="PTHR43798:SF33">
    <property type="entry name" value="HYDROLASE, PUTATIVE (AFU_ORTHOLOGUE AFUA_2G14860)-RELATED"/>
    <property type="match status" value="1"/>
</dbReference>
<dbReference type="RefSeq" id="WP_106246848.1">
    <property type="nucleotide sequence ID" value="NZ_PVZC01000004.1"/>
</dbReference>
<dbReference type="SUPFAM" id="SSF53474">
    <property type="entry name" value="alpha/beta-Hydrolases"/>
    <property type="match status" value="1"/>
</dbReference>
<evidence type="ECO:0000259" key="1">
    <source>
        <dbReference type="Pfam" id="PF00561"/>
    </source>
</evidence>
<dbReference type="GO" id="GO:0016020">
    <property type="term" value="C:membrane"/>
    <property type="evidence" value="ECO:0007669"/>
    <property type="project" value="TreeGrafter"/>
</dbReference>
<proteinExistence type="predicted"/>
<organism evidence="2 3">
    <name type="scientific">Allonocardiopsis opalescens</name>
    <dbReference type="NCBI Taxonomy" id="1144618"/>
    <lineage>
        <taxon>Bacteria</taxon>
        <taxon>Bacillati</taxon>
        <taxon>Actinomycetota</taxon>
        <taxon>Actinomycetes</taxon>
        <taxon>Streptosporangiales</taxon>
        <taxon>Allonocardiopsis</taxon>
    </lineage>
</organism>
<evidence type="ECO:0000313" key="2">
    <source>
        <dbReference type="EMBL" id="PRX99090.1"/>
    </source>
</evidence>
<dbReference type="Pfam" id="PF00561">
    <property type="entry name" value="Abhydrolase_1"/>
    <property type="match status" value="1"/>
</dbReference>
<dbReference type="OrthoDB" id="5431692at2"/>
<keyword evidence="2" id="KW-0378">Hydrolase</keyword>
<accession>A0A2T0Q5P4</accession>
<keyword evidence="3" id="KW-1185">Reference proteome</keyword>
<name>A0A2T0Q5P4_9ACTN</name>
<protein>
    <submittedName>
        <fullName evidence="2">Alpha-beta hydrolase superfamily lysophospholipase</fullName>
    </submittedName>
</protein>
<comment type="caution">
    <text evidence="2">The sequence shown here is derived from an EMBL/GenBank/DDBJ whole genome shotgun (WGS) entry which is preliminary data.</text>
</comment>